<keyword evidence="2" id="KW-1185">Reference proteome</keyword>
<comment type="caution">
    <text evidence="1">The sequence shown here is derived from an EMBL/GenBank/DDBJ whole genome shotgun (WGS) entry which is preliminary data.</text>
</comment>
<accession>A0ACB9EIX6</accession>
<gene>
    <name evidence="1" type="ORF">L6452_06104</name>
</gene>
<reference evidence="1 2" key="2">
    <citation type="journal article" date="2022" name="Mol. Ecol. Resour.">
        <title>The genomes of chicory, endive, great burdock and yacon provide insights into Asteraceae paleo-polyploidization history and plant inulin production.</title>
        <authorList>
            <person name="Fan W."/>
            <person name="Wang S."/>
            <person name="Wang H."/>
            <person name="Wang A."/>
            <person name="Jiang F."/>
            <person name="Liu H."/>
            <person name="Zhao H."/>
            <person name="Xu D."/>
            <person name="Zhang Y."/>
        </authorList>
    </citation>
    <scope>NUCLEOTIDE SEQUENCE [LARGE SCALE GENOMIC DNA]</scope>
    <source>
        <strain evidence="2">cv. Niubang</strain>
    </source>
</reference>
<organism evidence="1 2">
    <name type="scientific">Arctium lappa</name>
    <name type="common">Greater burdock</name>
    <name type="synonym">Lappa major</name>
    <dbReference type="NCBI Taxonomy" id="4217"/>
    <lineage>
        <taxon>Eukaryota</taxon>
        <taxon>Viridiplantae</taxon>
        <taxon>Streptophyta</taxon>
        <taxon>Embryophyta</taxon>
        <taxon>Tracheophyta</taxon>
        <taxon>Spermatophyta</taxon>
        <taxon>Magnoliopsida</taxon>
        <taxon>eudicotyledons</taxon>
        <taxon>Gunneridae</taxon>
        <taxon>Pentapetalae</taxon>
        <taxon>asterids</taxon>
        <taxon>campanulids</taxon>
        <taxon>Asterales</taxon>
        <taxon>Asteraceae</taxon>
        <taxon>Carduoideae</taxon>
        <taxon>Cardueae</taxon>
        <taxon>Arctiinae</taxon>
        <taxon>Arctium</taxon>
    </lineage>
</organism>
<reference evidence="2" key="1">
    <citation type="journal article" date="2022" name="Mol. Ecol. Resour.">
        <title>The genomes of chicory, endive, great burdock and yacon provide insights into Asteraceae palaeo-polyploidization history and plant inulin production.</title>
        <authorList>
            <person name="Fan W."/>
            <person name="Wang S."/>
            <person name="Wang H."/>
            <person name="Wang A."/>
            <person name="Jiang F."/>
            <person name="Liu H."/>
            <person name="Zhao H."/>
            <person name="Xu D."/>
            <person name="Zhang Y."/>
        </authorList>
    </citation>
    <scope>NUCLEOTIDE SEQUENCE [LARGE SCALE GENOMIC DNA]</scope>
    <source>
        <strain evidence="2">cv. Niubang</strain>
    </source>
</reference>
<protein>
    <submittedName>
        <fullName evidence="1">Uncharacterized protein</fullName>
    </submittedName>
</protein>
<evidence type="ECO:0000313" key="2">
    <source>
        <dbReference type="Proteomes" id="UP001055879"/>
    </source>
</evidence>
<sequence length="346" mass="39097">MIKKLFWVGNPSFCLSGRIVCFWVTTHFLSSPIFYDVIPLGFEHQFIMDVELHDWEVLPNSADSTSLQTSSYLEGIERDSEGIIRSDYFSLDSHNKYAATQVEDVTDGISVESDNPSWIDPVCDTRYSTTKEMREFWSSDGSDDGKYVESEANNKELGFVETATRQVAYDGSASVDMDKSWSDSGEIESKPRKYENMDVDAYDDDHGESEPSGEQKIVQARDQGENEDVLIETMKSDGEERNRVAVWWKLPLDLLKYCLFRASPVWTLSVAAAMMGVVILGRRLYKMKGKSTTLQLKVIVDDKKVSQFMSRAARLNEAFSVVKRGPIIRPSLPAAGIAPWPMMALR</sequence>
<dbReference type="Proteomes" id="UP001055879">
    <property type="component" value="Linkage Group LG02"/>
</dbReference>
<proteinExistence type="predicted"/>
<evidence type="ECO:0000313" key="1">
    <source>
        <dbReference type="EMBL" id="KAI3758538.1"/>
    </source>
</evidence>
<dbReference type="EMBL" id="CM042048">
    <property type="protein sequence ID" value="KAI3758538.1"/>
    <property type="molecule type" value="Genomic_DNA"/>
</dbReference>
<name>A0ACB9EIX6_ARCLA</name>